<comment type="caution">
    <text evidence="2">The sequence shown here is derived from an EMBL/GenBank/DDBJ whole genome shotgun (WGS) entry which is preliminary data.</text>
</comment>
<keyword evidence="1" id="KW-0812">Transmembrane</keyword>
<evidence type="ECO:0000313" key="3">
    <source>
        <dbReference type="Proteomes" id="UP000601789"/>
    </source>
</evidence>
<name>A0ABS0SEK7_9HYPH</name>
<reference evidence="2 3" key="1">
    <citation type="submission" date="2020-10" db="EMBL/GenBank/DDBJ databases">
        <title>Aquamicrobium zhengzhouensis sp. nov., a exopolysaccharide producing bacterium isolated from farmland soil.</title>
        <authorList>
            <person name="Wang X."/>
        </authorList>
    </citation>
    <scope>NUCLEOTIDE SEQUENCE [LARGE SCALE GENOMIC DNA]</scope>
    <source>
        <strain evidence="3">cd-1</strain>
    </source>
</reference>
<dbReference type="Pfam" id="PF10002">
    <property type="entry name" value="DUF2243"/>
    <property type="match status" value="1"/>
</dbReference>
<keyword evidence="1" id="KW-1133">Transmembrane helix</keyword>
<keyword evidence="3" id="KW-1185">Reference proteome</keyword>
<accession>A0ABS0SEK7</accession>
<dbReference type="InterPro" id="IPR018719">
    <property type="entry name" value="DUF2243_membrane"/>
</dbReference>
<gene>
    <name evidence="2" type="ORF">IOD40_13710</name>
</gene>
<feature type="transmembrane region" description="Helical" evidence="1">
    <location>
        <begin position="111"/>
        <end position="130"/>
    </location>
</feature>
<evidence type="ECO:0000313" key="2">
    <source>
        <dbReference type="EMBL" id="MBI1621712.1"/>
    </source>
</evidence>
<feature type="transmembrane region" description="Helical" evidence="1">
    <location>
        <begin position="142"/>
        <end position="163"/>
    </location>
</feature>
<feature type="transmembrane region" description="Helical" evidence="1">
    <location>
        <begin position="200"/>
        <end position="218"/>
    </location>
</feature>
<proteinExistence type="predicted"/>
<keyword evidence="1" id="KW-0472">Membrane</keyword>
<dbReference type="Proteomes" id="UP000601789">
    <property type="component" value="Unassembled WGS sequence"/>
</dbReference>
<feature type="transmembrane region" description="Helical" evidence="1">
    <location>
        <begin position="74"/>
        <end position="99"/>
    </location>
</feature>
<dbReference type="RefSeq" id="WP_198477166.1">
    <property type="nucleotide sequence ID" value="NZ_JADGMQ010000010.1"/>
</dbReference>
<evidence type="ECO:0000256" key="1">
    <source>
        <dbReference type="SAM" id="Phobius"/>
    </source>
</evidence>
<protein>
    <submittedName>
        <fullName evidence="2">DUF2243 domain-containing protein</fullName>
    </submittedName>
</protein>
<dbReference type="EMBL" id="JADGMQ010000010">
    <property type="protein sequence ID" value="MBI1621712.1"/>
    <property type="molecule type" value="Genomic_DNA"/>
</dbReference>
<sequence>MIGFALGGFFDGILLHQILQWHHLLSGLDDPAASDLRFQILMDGLFHLLMYLLALLGILLVLRRRQNGLRPDGWQIFRLSLLGFSTWHITDAVLSYWLLGIHRIRMDSAQPIVWDVAWLIMFGILPLLIALRLPRLGGPASFAPSILVTALATGLMAGFGPALSNPNETIVVFRGSISEEAKMRAVLRAGADLRWSDPSGSIWGVSGISFASILNLYLDGAALVSTTPMVAGCLRWTQKS</sequence>
<feature type="transmembrane region" description="Helical" evidence="1">
    <location>
        <begin position="44"/>
        <end position="62"/>
    </location>
</feature>
<organism evidence="2 3">
    <name type="scientific">Aquamicrobium zhengzhouense</name>
    <dbReference type="NCBI Taxonomy" id="2781738"/>
    <lineage>
        <taxon>Bacteria</taxon>
        <taxon>Pseudomonadati</taxon>
        <taxon>Pseudomonadota</taxon>
        <taxon>Alphaproteobacteria</taxon>
        <taxon>Hyphomicrobiales</taxon>
        <taxon>Phyllobacteriaceae</taxon>
        <taxon>Aquamicrobium</taxon>
    </lineage>
</organism>